<keyword evidence="8 9" id="KW-0624">Polysaccharide degradation</keyword>
<dbReference type="Pfam" id="PF00553">
    <property type="entry name" value="CBM_2"/>
    <property type="match status" value="1"/>
</dbReference>
<dbReference type="RefSeq" id="WP_110562136.1">
    <property type="nucleotide sequence ID" value="NZ_PYBV01000005.1"/>
</dbReference>
<feature type="region of interest" description="Disordered" evidence="10">
    <location>
        <begin position="349"/>
        <end position="400"/>
    </location>
</feature>
<dbReference type="PRINTS" id="PR00134">
    <property type="entry name" value="GLHYDRLASE10"/>
</dbReference>
<dbReference type="InterPro" id="IPR044846">
    <property type="entry name" value="GH10"/>
</dbReference>
<dbReference type="SMART" id="SM00633">
    <property type="entry name" value="Glyco_10"/>
    <property type="match status" value="1"/>
</dbReference>
<evidence type="ECO:0000259" key="12">
    <source>
        <dbReference type="PROSITE" id="PS51173"/>
    </source>
</evidence>
<dbReference type="GO" id="GO:0045493">
    <property type="term" value="P:xylan catabolic process"/>
    <property type="evidence" value="ECO:0007669"/>
    <property type="project" value="UniProtKB-KW"/>
</dbReference>
<keyword evidence="4 11" id="KW-0732">Signal</keyword>
<evidence type="ECO:0000256" key="6">
    <source>
        <dbReference type="ARBA" id="ARBA00023277"/>
    </source>
</evidence>
<name>A0A318NNK5_9ACTN</name>
<dbReference type="InterPro" id="IPR012291">
    <property type="entry name" value="CBM2_carb-bd_dom_sf"/>
</dbReference>
<dbReference type="PROSITE" id="PS51173">
    <property type="entry name" value="CBM2"/>
    <property type="match status" value="1"/>
</dbReference>
<keyword evidence="15" id="KW-1185">Reference proteome</keyword>
<dbReference type="AlphaFoldDB" id="A0A318NNK5"/>
<keyword evidence="7 9" id="KW-0326">Glycosidase</keyword>
<dbReference type="GO" id="GO:0031176">
    <property type="term" value="F:endo-1,4-beta-xylanase activity"/>
    <property type="evidence" value="ECO:0007669"/>
    <property type="project" value="UniProtKB-EC"/>
</dbReference>
<keyword evidence="6 9" id="KW-0119">Carbohydrate metabolism</keyword>
<evidence type="ECO:0000256" key="2">
    <source>
        <dbReference type="ARBA" id="ARBA00007495"/>
    </source>
</evidence>
<dbReference type="InterPro" id="IPR008965">
    <property type="entry name" value="CBM2/CBM3_carb-bd_dom_sf"/>
</dbReference>
<dbReference type="SUPFAM" id="SSF49384">
    <property type="entry name" value="Carbohydrate-binding domain"/>
    <property type="match status" value="1"/>
</dbReference>
<dbReference type="Pfam" id="PF00331">
    <property type="entry name" value="Glyco_hydro_10"/>
    <property type="match status" value="1"/>
</dbReference>
<comment type="similarity">
    <text evidence="2 9">Belongs to the glycosyl hydrolase 10 (cellulase F) family.</text>
</comment>
<comment type="catalytic activity">
    <reaction evidence="1 9">
        <text>Endohydrolysis of (1-&gt;4)-beta-D-xylosidic linkages in xylans.</text>
        <dbReference type="EC" id="3.2.1.8"/>
    </reaction>
</comment>
<evidence type="ECO:0000313" key="14">
    <source>
        <dbReference type="EMBL" id="PYC74917.1"/>
    </source>
</evidence>
<dbReference type="EMBL" id="PYBV01000005">
    <property type="protein sequence ID" value="PYC74917.1"/>
    <property type="molecule type" value="Genomic_DNA"/>
</dbReference>
<comment type="caution">
    <text evidence="14">The sequence shown here is derived from an EMBL/GenBank/DDBJ whole genome shotgun (WGS) entry which is preliminary data.</text>
</comment>
<dbReference type="SMART" id="SM00637">
    <property type="entry name" value="CBD_II"/>
    <property type="match status" value="1"/>
</dbReference>
<evidence type="ECO:0000259" key="13">
    <source>
        <dbReference type="PROSITE" id="PS51760"/>
    </source>
</evidence>
<evidence type="ECO:0000256" key="5">
    <source>
        <dbReference type="ARBA" id="ARBA00022801"/>
    </source>
</evidence>
<keyword evidence="3 14" id="KW-0858">Xylan degradation</keyword>
<evidence type="ECO:0000256" key="1">
    <source>
        <dbReference type="ARBA" id="ARBA00000681"/>
    </source>
</evidence>
<evidence type="ECO:0000256" key="10">
    <source>
        <dbReference type="SAM" id="MobiDB-lite"/>
    </source>
</evidence>
<protein>
    <recommendedName>
        <fullName evidence="9">Beta-xylanase</fullName>
        <ecNumber evidence="9">3.2.1.8</ecNumber>
    </recommendedName>
</protein>
<evidence type="ECO:0000256" key="7">
    <source>
        <dbReference type="ARBA" id="ARBA00023295"/>
    </source>
</evidence>
<dbReference type="SUPFAM" id="SSF51445">
    <property type="entry name" value="(Trans)glycosidases"/>
    <property type="match status" value="1"/>
</dbReference>
<dbReference type="Gene3D" id="2.60.40.290">
    <property type="match status" value="1"/>
</dbReference>
<organism evidence="14 15">
    <name type="scientific">Micromonospora arborensis</name>
    <dbReference type="NCBI Taxonomy" id="2116518"/>
    <lineage>
        <taxon>Bacteria</taxon>
        <taxon>Bacillati</taxon>
        <taxon>Actinomycetota</taxon>
        <taxon>Actinomycetes</taxon>
        <taxon>Micromonosporales</taxon>
        <taxon>Micromonosporaceae</taxon>
        <taxon>Micromonospora</taxon>
    </lineage>
</organism>
<dbReference type="InterPro" id="IPR017853">
    <property type="entry name" value="GH"/>
</dbReference>
<evidence type="ECO:0000256" key="4">
    <source>
        <dbReference type="ARBA" id="ARBA00022729"/>
    </source>
</evidence>
<dbReference type="PROSITE" id="PS51760">
    <property type="entry name" value="GH10_2"/>
    <property type="match status" value="1"/>
</dbReference>
<accession>A0A318NNK5</accession>
<dbReference type="InterPro" id="IPR001919">
    <property type="entry name" value="CBD2"/>
</dbReference>
<gene>
    <name evidence="14" type="ORF">C7C45_03220</name>
</gene>
<evidence type="ECO:0000256" key="3">
    <source>
        <dbReference type="ARBA" id="ARBA00022651"/>
    </source>
</evidence>
<dbReference type="EC" id="3.2.1.8" evidence="9"/>
<feature type="domain" description="GH10" evidence="13">
    <location>
        <begin position="45"/>
        <end position="343"/>
    </location>
</feature>
<dbReference type="GO" id="GO:0030247">
    <property type="term" value="F:polysaccharide binding"/>
    <property type="evidence" value="ECO:0007669"/>
    <property type="project" value="UniProtKB-UniRule"/>
</dbReference>
<evidence type="ECO:0000256" key="11">
    <source>
        <dbReference type="SAM" id="SignalP"/>
    </source>
</evidence>
<dbReference type="OrthoDB" id="3255194at2"/>
<sequence>MNDVPAQPKRRTRGAARLLLGGACALAITVSSMALATFARADLSGPPGATLKAAAERSGRYFGAAMGADRLNDSGFLTIANREFDMMTAVNEMKPDATEPNRGQFDFRAGDAIYNWATQRGMRFRGHTLAWHAQQPRFWGSLSGSALRTAMIEHINGVMAHYKGKFAYWDVVNEAFAENGSRRSSNLQSTGNDWIEVAFRTAHAADPSVKLCYNDYNIENWTYAKTQGVYNMIRDFKSRGVPVDCVGLQTHFTGGSSLPGNFQQTLSSFAALGVDVALTEADVTNASTSQYQGLTQACMNVPRCVGITTWGIRDSDSWRGSENPLLFDRNSNPKAAYTAVLNALNAASTTVPGTPTAPPTTAPPTTAPPTTAPPTTAPPTTAPPTTAPPTTPPSTGQPGACTATYRMVNSWGGGFQGEVTVANNGSTTLSGWTVRLTLAGGQTIANVWNGINTGTSGAVGVRNAEYNGSLGANTSTTFGFLVNGSSSAAPGGLSCTSP</sequence>
<dbReference type="PANTHER" id="PTHR31490">
    <property type="entry name" value="GLYCOSYL HYDROLASE"/>
    <property type="match status" value="1"/>
</dbReference>
<feature type="chain" id="PRO_5039122726" description="Beta-xylanase" evidence="11">
    <location>
        <begin position="37"/>
        <end position="498"/>
    </location>
</feature>
<reference evidence="14 15" key="1">
    <citation type="submission" date="2018-03" db="EMBL/GenBank/DDBJ databases">
        <title>Bioinformatic expansion and discovery of thiopeptide antibiotics.</title>
        <authorList>
            <person name="Schwalen C.J."/>
            <person name="Hudson G.A."/>
            <person name="Mitchell D.A."/>
        </authorList>
    </citation>
    <scope>NUCLEOTIDE SEQUENCE [LARGE SCALE GENOMIC DNA]</scope>
    <source>
        <strain evidence="14 15">NRRL 8041</strain>
    </source>
</reference>
<dbReference type="PANTHER" id="PTHR31490:SF88">
    <property type="entry name" value="BETA-XYLANASE"/>
    <property type="match status" value="1"/>
</dbReference>
<dbReference type="Proteomes" id="UP000248333">
    <property type="component" value="Unassembled WGS sequence"/>
</dbReference>
<proteinExistence type="inferred from homology"/>
<dbReference type="InterPro" id="IPR001000">
    <property type="entry name" value="GH10_dom"/>
</dbReference>
<evidence type="ECO:0000313" key="15">
    <source>
        <dbReference type="Proteomes" id="UP000248333"/>
    </source>
</evidence>
<dbReference type="Gene3D" id="3.20.20.80">
    <property type="entry name" value="Glycosidases"/>
    <property type="match status" value="1"/>
</dbReference>
<evidence type="ECO:0000256" key="8">
    <source>
        <dbReference type="ARBA" id="ARBA00023326"/>
    </source>
</evidence>
<feature type="signal peptide" evidence="11">
    <location>
        <begin position="1"/>
        <end position="36"/>
    </location>
</feature>
<feature type="compositionally biased region" description="Pro residues" evidence="10">
    <location>
        <begin position="355"/>
        <end position="392"/>
    </location>
</feature>
<feature type="domain" description="CBM2" evidence="12">
    <location>
        <begin position="394"/>
        <end position="498"/>
    </location>
</feature>
<keyword evidence="5 9" id="KW-0378">Hydrolase</keyword>
<evidence type="ECO:0000256" key="9">
    <source>
        <dbReference type="RuleBase" id="RU361174"/>
    </source>
</evidence>